<comment type="caution">
    <text evidence="3">The sequence shown here is derived from an EMBL/GenBank/DDBJ whole genome shotgun (WGS) entry which is preliminary data.</text>
</comment>
<reference evidence="3" key="1">
    <citation type="submission" date="2023-07" db="EMBL/GenBank/DDBJ databases">
        <title>A chromosome-level genome assembly of Lolium multiflorum.</title>
        <authorList>
            <person name="Chen Y."/>
            <person name="Copetti D."/>
            <person name="Kolliker R."/>
            <person name="Studer B."/>
        </authorList>
    </citation>
    <scope>NUCLEOTIDE SEQUENCE</scope>
    <source>
        <strain evidence="3">02402/16</strain>
        <tissue evidence="3">Leaf</tissue>
    </source>
</reference>
<dbReference type="InterPro" id="IPR025452">
    <property type="entry name" value="DUF4218"/>
</dbReference>
<dbReference type="PANTHER" id="PTHR48258:SF9">
    <property type="entry name" value="OS01G0348150 PROTEIN"/>
    <property type="match status" value="1"/>
</dbReference>
<proteinExistence type="predicted"/>
<feature type="compositionally biased region" description="Basic and acidic residues" evidence="1">
    <location>
        <begin position="1192"/>
        <end position="1203"/>
    </location>
</feature>
<feature type="compositionally biased region" description="Basic and acidic residues" evidence="1">
    <location>
        <begin position="109"/>
        <end position="119"/>
    </location>
</feature>
<evidence type="ECO:0000313" key="3">
    <source>
        <dbReference type="EMBL" id="KAK1678577.1"/>
    </source>
</evidence>
<feature type="region of interest" description="Disordered" evidence="1">
    <location>
        <begin position="542"/>
        <end position="561"/>
    </location>
</feature>
<dbReference type="EMBL" id="JAUUTY010000002">
    <property type="protein sequence ID" value="KAK1678577.1"/>
    <property type="molecule type" value="Genomic_DNA"/>
</dbReference>
<dbReference type="Proteomes" id="UP001231189">
    <property type="component" value="Unassembled WGS sequence"/>
</dbReference>
<feature type="region of interest" description="Disordered" evidence="1">
    <location>
        <begin position="1"/>
        <end position="20"/>
    </location>
</feature>
<feature type="compositionally biased region" description="Basic and acidic residues" evidence="1">
    <location>
        <begin position="133"/>
        <end position="143"/>
    </location>
</feature>
<sequence>MAVKSPPGDDSPLRQGVGGDLLNPEMGLAAATSRKASMVLSMSSARISRYKIDAKEDMIRNNRRQIRCPCRSCKLERWINPDSGQLEEHLLRRGFMQDNQARPAPSNGAHEDHVERDDYHHEEDYHHADGDYHHEEEVGGEDHHEEEDAGGEDHHDEEEDSGATPLISALRDSHVQDLLLQETSNDRVAARERAKLSQMEKDGMTPIFPGCRPQDTRLHVTLDYLQMKTQNKWTDSSFSKNLKFWHDRLPEGNTLPSSTEEAKKVVCPLDLPHEKYHACINDCVIYRCEYKDRTTCPVCGHGRYKVGNKKVPRKVVWYFPITPRLQRYFVDPKEAKLMQWHAERQKPEEDPEMGYMLTHPSDAGQWQALDIAFPRFGGDARNIRLGMSTDGLNPFGNQSSTHSTWPVFVWPYNLPPWLCTKQRYIHLSILIQGPKQPGVDMHLYLGLLKEELDTLWKTPPRTWDAYTRTYFDMRAALITTVTDYPGYAYVSAQVGHGFNGCVKCMDETPHLQLPRDPGSSKTVYPGARRWLRLDHPWRKRGDLFNGKDEPDGPPRPRSGAEIDDLLKNWKECPAPGKKRPKPEPLLGVWKARSVFHDLEYWKVLHTPHSLDVMHITKNVTESLLGTLCNSEKSKDGPKARYDLKHFGIRKDLQAPDTDDDDDDDDDDQTEGTQRLRKRAKKNAVQLPAACFTTSPEELEQFFRCLLGVKVPHGYSGNISRYLDVAKKRFTGMKSHDCHVLMTQILPVAIRGIMDEHVRDTLFGLCNFFDVITRKSIGVRQLKMLQDEIVVILCELEIYFPPAFCDICVHLLLHVVEDIKQLGPTFLHNMMPFERQNGVMKGYVRNRARPDASMAKGFLTYECISFCQNYLSTEDDEDHVGLPPRTHLGRLAGVGHREGYRSVHVGIENRRDDFDRAHRVALQHLKLIEPFVQEHKSMVEQNYIDMGRPRKMGDVTKKHNSSFTRWFKQTQLVEAQRKRPSTEDEKLIYTLSQGPAHNVRTYQGYDINGYRFYTEEKDRNSENQNSGVTMLSYADDETNVKERFFGRIEEIWELNYCGETVPMFRVRWAKKVEKEGRYFTTMVIPDAKSKNASAKNEPWVLGSQVDQCFFITDPSRPSRVVVRRGKRSIIGMQGDTNEEDLDKNGDPKIEEEFDRHFDMPTTSKFFPDEPTLAPATLLSQPPPPPSAAEEEEDRHATAEQDARARAAAADRGGGGPPHRRRAGTCEPEPPPQRRRRTTPPPPQPCAAAIRTSKPRSQNEEAREANKDFWEGYEQPRKAAAESPGDEEEGRDAASEGEGRGAAADTGDDDDTWDDAAETGEETTGEENAANRTEGDSGGNPQEGKKKRTARRPRRDRRPQVLAVTVVSESGLPLEPSWVAKGYGMQLGCIVRETVPILTQDLRSKENEAIAQSLLQKLHQRYTFPEPFNKKVDSLALTKMSTALSSWKNRLKTKIDAGESWERISTKDPSISLEDFNAFKSYLQSDSVKKWTAWGKKMRDLNLGTHHCGSGGYRGKQPTWDKEDAEMVRLGKENPWHKIQDEQARNFVRSRYYLDWKTGEFITDHEDVRDFEKYLDEELTKAGPSSQGSTEPWDTPFNRAMNKYKERELDKPPTSGGRVSGFGTSMKLSEYYGSDAKTRKLERRSSAKDKSEVQELKKKVETLEKLVAEKPVENTEMMNNISGSNSSFHVSPTVPLHPTPASGLHQTPPLQPPPQLQLVASTPPTAALVSTVAEIDAIKEDEQCILLQTVEPGGKLVEVASGYVMASRVMHGARLAEDVAKVKLVMVVPEYRYAIPPFNLRAQTKATFCPLGIAPHGL</sequence>
<feature type="compositionally biased region" description="Basic and acidic residues" evidence="1">
    <location>
        <begin position="1255"/>
        <end position="1278"/>
    </location>
</feature>
<evidence type="ECO:0000256" key="1">
    <source>
        <dbReference type="SAM" id="MobiDB-lite"/>
    </source>
</evidence>
<feature type="compositionally biased region" description="Low complexity" evidence="1">
    <location>
        <begin position="1169"/>
        <end position="1178"/>
    </location>
</feature>
<accession>A0AAD8TB14</accession>
<dbReference type="InterPro" id="IPR004242">
    <property type="entry name" value="Transposase_21"/>
</dbReference>
<protein>
    <recommendedName>
        <fullName evidence="2">DUF4218 domain-containing protein</fullName>
    </recommendedName>
</protein>
<dbReference type="Pfam" id="PF02992">
    <property type="entry name" value="Transposase_21"/>
    <property type="match status" value="1"/>
</dbReference>
<name>A0AAD8TB14_LOLMU</name>
<keyword evidence="4" id="KW-1185">Reference proteome</keyword>
<evidence type="ECO:0000313" key="4">
    <source>
        <dbReference type="Proteomes" id="UP001231189"/>
    </source>
</evidence>
<feature type="domain" description="DUF4218" evidence="2">
    <location>
        <begin position="773"/>
        <end position="873"/>
    </location>
</feature>
<organism evidence="3 4">
    <name type="scientific">Lolium multiflorum</name>
    <name type="common">Italian ryegrass</name>
    <name type="synonym">Lolium perenne subsp. multiflorum</name>
    <dbReference type="NCBI Taxonomy" id="4521"/>
    <lineage>
        <taxon>Eukaryota</taxon>
        <taxon>Viridiplantae</taxon>
        <taxon>Streptophyta</taxon>
        <taxon>Embryophyta</taxon>
        <taxon>Tracheophyta</taxon>
        <taxon>Spermatophyta</taxon>
        <taxon>Magnoliopsida</taxon>
        <taxon>Liliopsida</taxon>
        <taxon>Poales</taxon>
        <taxon>Poaceae</taxon>
        <taxon>BOP clade</taxon>
        <taxon>Pooideae</taxon>
        <taxon>Poodae</taxon>
        <taxon>Poeae</taxon>
        <taxon>Poeae Chloroplast Group 2 (Poeae type)</taxon>
        <taxon>Loliodinae</taxon>
        <taxon>Loliinae</taxon>
        <taxon>Lolium</taxon>
    </lineage>
</organism>
<feature type="compositionally biased region" description="Acidic residues" evidence="1">
    <location>
        <begin position="144"/>
        <end position="161"/>
    </location>
</feature>
<feature type="compositionally biased region" description="Basic residues" evidence="1">
    <location>
        <begin position="1343"/>
        <end position="1355"/>
    </location>
</feature>
<feature type="region of interest" description="Disordered" evidence="1">
    <location>
        <begin position="133"/>
        <end position="162"/>
    </location>
</feature>
<feature type="region of interest" description="Disordered" evidence="1">
    <location>
        <begin position="1153"/>
        <end position="1358"/>
    </location>
</feature>
<dbReference type="PANTHER" id="PTHR48258">
    <property type="entry name" value="DUF4218 DOMAIN-CONTAINING PROTEIN-RELATED"/>
    <property type="match status" value="1"/>
</dbReference>
<feature type="compositionally biased region" description="Acidic residues" evidence="1">
    <location>
        <begin position="1304"/>
        <end position="1323"/>
    </location>
</feature>
<feature type="region of interest" description="Disordered" evidence="1">
    <location>
        <begin position="99"/>
        <end position="119"/>
    </location>
</feature>
<evidence type="ECO:0000259" key="2">
    <source>
        <dbReference type="Pfam" id="PF13960"/>
    </source>
</evidence>
<dbReference type="Pfam" id="PF13960">
    <property type="entry name" value="DUF4218"/>
    <property type="match status" value="1"/>
</dbReference>
<gene>
    <name evidence="3" type="ORF">QYE76_039425</name>
</gene>